<dbReference type="Proteomes" id="UP000244880">
    <property type="component" value="Unassembled WGS sequence"/>
</dbReference>
<proteinExistence type="predicted"/>
<dbReference type="RefSeq" id="WP_108828123.1">
    <property type="nucleotide sequence ID" value="NZ_OMOR01000001.1"/>
</dbReference>
<dbReference type="AlphaFoldDB" id="A0A2R8BD95"/>
<evidence type="ECO:0000313" key="3">
    <source>
        <dbReference type="Proteomes" id="UP000244880"/>
    </source>
</evidence>
<reference evidence="2 3" key="1">
    <citation type="submission" date="2018-03" db="EMBL/GenBank/DDBJ databases">
        <authorList>
            <person name="Keele B.F."/>
        </authorList>
    </citation>
    <scope>NUCLEOTIDE SEQUENCE [LARGE SCALE GENOMIC DNA]</scope>
    <source>
        <strain evidence="2 3">CECT 8599</strain>
    </source>
</reference>
<sequence>MANHKELVAQATALGLEVKNGMTKARLNELIAAHNAAGGKPAPQPPAQQSPKKPQDDMIETTVLSQVIGDDGPVKAGDPIRLSHSDYAALVKCGAVEELPDENDA</sequence>
<organism evidence="2 3">
    <name type="scientific">Ascidiaceihabitans donghaensis</name>
    <dbReference type="NCBI Taxonomy" id="1510460"/>
    <lineage>
        <taxon>Bacteria</taxon>
        <taxon>Pseudomonadati</taxon>
        <taxon>Pseudomonadota</taxon>
        <taxon>Alphaproteobacteria</taxon>
        <taxon>Rhodobacterales</taxon>
        <taxon>Paracoccaceae</taxon>
        <taxon>Ascidiaceihabitans</taxon>
    </lineage>
</organism>
<feature type="region of interest" description="Disordered" evidence="1">
    <location>
        <begin position="33"/>
        <end position="57"/>
    </location>
</feature>
<gene>
    <name evidence="2" type="ORF">ASD8599_01732</name>
</gene>
<protein>
    <submittedName>
        <fullName evidence="2">Uncharacterized protein</fullName>
    </submittedName>
</protein>
<keyword evidence="3" id="KW-1185">Reference proteome</keyword>
<evidence type="ECO:0000313" key="2">
    <source>
        <dbReference type="EMBL" id="SPH20991.1"/>
    </source>
</evidence>
<evidence type="ECO:0000256" key="1">
    <source>
        <dbReference type="SAM" id="MobiDB-lite"/>
    </source>
</evidence>
<dbReference type="EMBL" id="OMOR01000001">
    <property type="protein sequence ID" value="SPH20991.1"/>
    <property type="molecule type" value="Genomic_DNA"/>
</dbReference>
<name>A0A2R8BD95_9RHOB</name>
<accession>A0A2R8BD95</accession>